<dbReference type="EMBL" id="JACEGQ020000015">
    <property type="protein sequence ID" value="KAH8487242.1"/>
    <property type="molecule type" value="Genomic_DNA"/>
</dbReference>
<accession>A0A8T2X3E7</accession>
<keyword evidence="2" id="KW-1185">Reference proteome</keyword>
<sequence length="67" mass="7407">TTPNSTISTREEIVKDDGDGCVFMLIRNVNSNIANCENNDRNPMSALALSELEGRREEIILEVKGRG</sequence>
<gene>
    <name evidence="1" type="ORF">H0E87_025997</name>
</gene>
<dbReference type="AlphaFoldDB" id="A0A8T2X3E7"/>
<evidence type="ECO:0000313" key="1">
    <source>
        <dbReference type="EMBL" id="KAH8487242.1"/>
    </source>
</evidence>
<organism evidence="1 2">
    <name type="scientific">Populus deltoides</name>
    <name type="common">Eastern poplar</name>
    <name type="synonym">Eastern cottonwood</name>
    <dbReference type="NCBI Taxonomy" id="3696"/>
    <lineage>
        <taxon>Eukaryota</taxon>
        <taxon>Viridiplantae</taxon>
        <taxon>Streptophyta</taxon>
        <taxon>Embryophyta</taxon>
        <taxon>Tracheophyta</taxon>
        <taxon>Spermatophyta</taxon>
        <taxon>Magnoliopsida</taxon>
        <taxon>eudicotyledons</taxon>
        <taxon>Gunneridae</taxon>
        <taxon>Pentapetalae</taxon>
        <taxon>rosids</taxon>
        <taxon>fabids</taxon>
        <taxon>Malpighiales</taxon>
        <taxon>Salicaceae</taxon>
        <taxon>Saliceae</taxon>
        <taxon>Populus</taxon>
    </lineage>
</organism>
<reference evidence="1" key="1">
    <citation type="journal article" date="2021" name="J. Hered.">
        <title>Genome Assembly of Salicaceae Populus deltoides (Eastern Cottonwood) I-69 Based on Nanopore Sequencing and Hi-C Technologies.</title>
        <authorList>
            <person name="Bai S."/>
            <person name="Wu H."/>
            <person name="Zhang J."/>
            <person name="Pan Z."/>
            <person name="Zhao W."/>
            <person name="Li Z."/>
            <person name="Tong C."/>
        </authorList>
    </citation>
    <scope>NUCLEOTIDE SEQUENCE</scope>
    <source>
        <tissue evidence="1">Leaf</tissue>
    </source>
</reference>
<proteinExistence type="predicted"/>
<name>A0A8T2X3E7_POPDE</name>
<evidence type="ECO:0000313" key="2">
    <source>
        <dbReference type="Proteomes" id="UP000807159"/>
    </source>
</evidence>
<dbReference type="Proteomes" id="UP000807159">
    <property type="component" value="Chromosome 15"/>
</dbReference>
<protein>
    <submittedName>
        <fullName evidence="1">Uncharacterized protein</fullName>
    </submittedName>
</protein>
<comment type="caution">
    <text evidence="1">The sequence shown here is derived from an EMBL/GenBank/DDBJ whole genome shotgun (WGS) entry which is preliminary data.</text>
</comment>
<feature type="non-terminal residue" evidence="1">
    <location>
        <position position="1"/>
    </location>
</feature>